<feature type="transmembrane region" description="Helical" evidence="25">
    <location>
        <begin position="390"/>
        <end position="410"/>
    </location>
</feature>
<evidence type="ECO:0000256" key="4">
    <source>
        <dbReference type="ARBA" id="ARBA00022692"/>
    </source>
</evidence>
<comment type="catalytic activity">
    <reaction evidence="16">
        <text>L-lysyl-L-lysine(out) = L-lysyl-L-lysine(in)</text>
        <dbReference type="Rhea" id="RHEA:79403"/>
        <dbReference type="ChEBI" id="CHEBI:229956"/>
    </reaction>
</comment>
<evidence type="ECO:0000256" key="23">
    <source>
        <dbReference type="ARBA" id="ARBA00045709"/>
    </source>
</evidence>
<evidence type="ECO:0000256" key="17">
    <source>
        <dbReference type="ARBA" id="ARBA00044903"/>
    </source>
</evidence>
<reference evidence="26 27" key="1">
    <citation type="journal article" date="2015" name="Sci. Rep.">
        <title>Genome of the facultative scuticociliatosis pathogen Pseudocohnilembus persalinus provides insight into its virulence through horizontal gene transfer.</title>
        <authorList>
            <person name="Xiong J."/>
            <person name="Wang G."/>
            <person name="Cheng J."/>
            <person name="Tian M."/>
            <person name="Pan X."/>
            <person name="Warren A."/>
            <person name="Jiang C."/>
            <person name="Yuan D."/>
            <person name="Miao W."/>
        </authorList>
    </citation>
    <scope>NUCLEOTIDE SEQUENCE [LARGE SCALE GENOMIC DNA]</scope>
    <source>
        <strain evidence="26">36N120E</strain>
    </source>
</reference>
<evidence type="ECO:0000256" key="3">
    <source>
        <dbReference type="ARBA" id="ARBA00022448"/>
    </source>
</evidence>
<comment type="subcellular location">
    <subcellularLocation>
        <location evidence="1">Lysosome membrane</location>
        <topology evidence="1">Multi-pass membrane protein</topology>
    </subcellularLocation>
</comment>
<comment type="catalytic activity">
    <reaction evidence="14">
        <text>L-aspartyl-L-lysine(out) = L-aspartyl-L-lysine(in)</text>
        <dbReference type="Rhea" id="RHEA:79411"/>
        <dbReference type="ChEBI" id="CHEBI:229953"/>
    </reaction>
</comment>
<comment type="similarity">
    <text evidence="2">Belongs to the major facilitator superfamily.</text>
</comment>
<evidence type="ECO:0000256" key="15">
    <source>
        <dbReference type="ARBA" id="ARBA00044899"/>
    </source>
</evidence>
<dbReference type="Proteomes" id="UP000054937">
    <property type="component" value="Unassembled WGS sequence"/>
</dbReference>
<dbReference type="InterPro" id="IPR011701">
    <property type="entry name" value="MFS"/>
</dbReference>
<comment type="caution">
    <text evidence="26">The sequence shown here is derived from an EMBL/GenBank/DDBJ whole genome shotgun (WGS) entry which is preliminary data.</text>
</comment>
<evidence type="ECO:0000256" key="11">
    <source>
        <dbReference type="ARBA" id="ARBA00044884"/>
    </source>
</evidence>
<evidence type="ECO:0000256" key="1">
    <source>
        <dbReference type="ARBA" id="ARBA00004155"/>
    </source>
</evidence>
<comment type="catalytic activity">
    <reaction evidence="10">
        <text>L-alpha-aminoacyl-L-arginine(out) = L-alpha-aminoacyl-L-arginine(in)</text>
        <dbReference type="Rhea" id="RHEA:79367"/>
        <dbReference type="ChEBI" id="CHEBI:229968"/>
    </reaction>
</comment>
<evidence type="ECO:0000256" key="20">
    <source>
        <dbReference type="ARBA" id="ARBA00044924"/>
    </source>
</evidence>
<dbReference type="Gene3D" id="1.20.1250.20">
    <property type="entry name" value="MFS general substrate transporter like domains"/>
    <property type="match status" value="2"/>
</dbReference>
<keyword evidence="7" id="KW-0458">Lysosome</keyword>
<comment type="catalytic activity">
    <reaction evidence="9">
        <text>L-histidyl-glycine(out) = L-histidyl-glycine(in)</text>
        <dbReference type="Rhea" id="RHEA:79395"/>
        <dbReference type="ChEBI" id="CHEBI:229957"/>
    </reaction>
</comment>
<dbReference type="PROSITE" id="PS51257">
    <property type="entry name" value="PROKAR_LIPOPROTEIN"/>
    <property type="match status" value="1"/>
</dbReference>
<keyword evidence="3" id="KW-0813">Transport</keyword>
<evidence type="ECO:0000256" key="9">
    <source>
        <dbReference type="ARBA" id="ARBA00044878"/>
    </source>
</evidence>
<sequence length="509" mass="57123">MRTKTEFKFRWLIVIFCSTAMACFSFASQDLATQHDSYKIYFSKQISLQDFDLYFNTLYSTALFFIIFLDLYVGTMTDIYGPAILYIVQAFCIMSGQFMFFISIKYKEFFVLYVARFLIYSANSTTVVANSIIISQYFNKQEVGLAAGIASTAGVLGNALNLQLSPLITEKYSILFSVFTTLLITVLGFLLILAVYLIDQNLENKIRVNSKVVTVQGQTGNKTSILEEFKSLSKTYWLFNQSAYLSNVCSTMLNIIGPAFLSESYGLTPGQAGQIASLQQITGLSVPIFAKIVDSLGYPVLWMALAGFMGSVGCFGLIYSNPIIFFGVFGISVAIRIACLMPSLISIVGISQRGKAFGLIRSFRDVAGFIFTILNGWMHKYTGSYKSSLYIYGVIGFLVALFSFICHREIQSQSEILKKRRETKQKTVLQRKIRHGSSAFLSAEKIEKLQQFALELEKNRQLSQQAINDYQESSESDSQSNNNLSVQMLQNQSKNLSQNQINNEGKKQI</sequence>
<comment type="subunit">
    <text evidence="24">Homodimer. Interacts with lysosomal protein GLMP (via lumenal domain); the interaction starts while both proteins are still in the endoplasmic reticulum and is required for stabilization of MFSD1 in lysosomes but has no direct effect on its targeting to lysosomes or transporter activity.</text>
</comment>
<evidence type="ECO:0000256" key="18">
    <source>
        <dbReference type="ARBA" id="ARBA00044912"/>
    </source>
</evidence>
<comment type="catalytic activity">
    <reaction evidence="15">
        <text>L-arginyl-L-alpha-amino acid(out) = L-arginyl-L-alpha-amino acid(in)</text>
        <dbReference type="Rhea" id="RHEA:79371"/>
        <dbReference type="ChEBI" id="CHEBI:84315"/>
    </reaction>
</comment>
<evidence type="ECO:0000256" key="25">
    <source>
        <dbReference type="SAM" id="Phobius"/>
    </source>
</evidence>
<comment type="catalytic activity">
    <reaction evidence="17">
        <text>L-arginyl-glycine(out) = L-arginyl-glycine(in)</text>
        <dbReference type="Rhea" id="RHEA:79391"/>
        <dbReference type="ChEBI" id="CHEBI:229955"/>
    </reaction>
</comment>
<evidence type="ECO:0000256" key="6">
    <source>
        <dbReference type="ARBA" id="ARBA00023136"/>
    </source>
</evidence>
<feature type="transmembrane region" description="Helical" evidence="25">
    <location>
        <begin position="174"/>
        <end position="198"/>
    </location>
</feature>
<evidence type="ECO:0000313" key="27">
    <source>
        <dbReference type="Proteomes" id="UP000054937"/>
    </source>
</evidence>
<evidence type="ECO:0000256" key="10">
    <source>
        <dbReference type="ARBA" id="ARBA00044881"/>
    </source>
</evidence>
<keyword evidence="6 25" id="KW-0472">Membrane</keyword>
<dbReference type="OMA" id="MNASHTE"/>
<dbReference type="SUPFAM" id="SSF103473">
    <property type="entry name" value="MFS general substrate transporter"/>
    <property type="match status" value="1"/>
</dbReference>
<accession>A0A0V0QVD7</accession>
<keyword evidence="27" id="KW-1185">Reference proteome</keyword>
<evidence type="ECO:0000313" key="26">
    <source>
        <dbReference type="EMBL" id="KRX06194.1"/>
    </source>
</evidence>
<dbReference type="AlphaFoldDB" id="A0A0V0QVD7"/>
<feature type="transmembrane region" description="Helical" evidence="25">
    <location>
        <begin position="300"/>
        <end position="318"/>
    </location>
</feature>
<dbReference type="GO" id="GO:0005765">
    <property type="term" value="C:lysosomal membrane"/>
    <property type="evidence" value="ECO:0007669"/>
    <property type="project" value="UniProtKB-SubCell"/>
</dbReference>
<keyword evidence="5 25" id="KW-1133">Transmembrane helix</keyword>
<dbReference type="EMBL" id="LDAU01000098">
    <property type="protein sequence ID" value="KRX06194.1"/>
    <property type="molecule type" value="Genomic_DNA"/>
</dbReference>
<feature type="transmembrane region" description="Helical" evidence="25">
    <location>
        <begin position="324"/>
        <end position="350"/>
    </location>
</feature>
<protein>
    <recommendedName>
        <fullName evidence="21">Lysosomal dipeptide transporter MFSD1</fullName>
    </recommendedName>
    <alternativeName>
        <fullName evidence="22">Major facilitator superfamily domain-containing protein 1</fullName>
    </alternativeName>
</protein>
<comment type="catalytic activity">
    <reaction evidence="18">
        <text>L-histidyl-L-alpha-amino acid(out) = L-histidyl-L-alpha-amino acid(in)</text>
        <dbReference type="Rhea" id="RHEA:79379"/>
        <dbReference type="ChEBI" id="CHEBI:229964"/>
    </reaction>
</comment>
<evidence type="ECO:0000256" key="13">
    <source>
        <dbReference type="ARBA" id="ARBA00044893"/>
    </source>
</evidence>
<evidence type="ECO:0000256" key="22">
    <source>
        <dbReference type="ARBA" id="ARBA00045018"/>
    </source>
</evidence>
<dbReference type="GO" id="GO:0022857">
    <property type="term" value="F:transmembrane transporter activity"/>
    <property type="evidence" value="ECO:0007669"/>
    <property type="project" value="InterPro"/>
</dbReference>
<evidence type="ECO:0000256" key="24">
    <source>
        <dbReference type="ARBA" id="ARBA00046376"/>
    </source>
</evidence>
<comment type="function">
    <text evidence="23">Lysosomal dipeptide uniporter that selectively exports lysine, arginine or histidine-containing dipeptides with a net positive charge from the lysosome lumen into the cytosol. Could play a role in a specific type of protein O-glycosylation indirectly regulating macrophages migration and tissue invasion. Also essential for liver homeostasis.</text>
</comment>
<evidence type="ECO:0000256" key="19">
    <source>
        <dbReference type="ARBA" id="ARBA00044919"/>
    </source>
</evidence>
<evidence type="ECO:0000256" key="2">
    <source>
        <dbReference type="ARBA" id="ARBA00008335"/>
    </source>
</evidence>
<comment type="catalytic activity">
    <reaction evidence="11">
        <text>L-alpha-aminoacyl-L-histidine(out) = L-alpha-aminoacyl-L-histidine(in)</text>
        <dbReference type="Rhea" id="RHEA:79375"/>
        <dbReference type="ChEBI" id="CHEBI:229967"/>
    </reaction>
</comment>
<comment type="catalytic activity">
    <reaction evidence="8">
        <text>L-lysyl-L-alanine(out) = L-lysyl-L-alanine(in)</text>
        <dbReference type="Rhea" id="RHEA:79399"/>
        <dbReference type="ChEBI" id="CHEBI:229954"/>
    </reaction>
</comment>
<feature type="transmembrane region" description="Helical" evidence="25">
    <location>
        <begin position="145"/>
        <end position="162"/>
    </location>
</feature>
<comment type="catalytic activity">
    <reaction evidence="20">
        <text>L-lysyl-glycine(out) = L-lysyl-glycine(in)</text>
        <dbReference type="Rhea" id="RHEA:79407"/>
        <dbReference type="ChEBI" id="CHEBI:191202"/>
    </reaction>
</comment>
<dbReference type="InParanoid" id="A0A0V0QVD7"/>
<feature type="transmembrane region" description="Helical" evidence="25">
    <location>
        <begin position="84"/>
        <end position="104"/>
    </location>
</feature>
<dbReference type="InterPro" id="IPR052187">
    <property type="entry name" value="MFSD1"/>
</dbReference>
<dbReference type="OrthoDB" id="325177at2759"/>
<dbReference type="PANTHER" id="PTHR23512:SF3">
    <property type="entry name" value="MAJOR FACILITATOR SUPERFAMILY DOMAIN-CONTAINING PROTEIN 1"/>
    <property type="match status" value="1"/>
</dbReference>
<evidence type="ECO:0000256" key="7">
    <source>
        <dbReference type="ARBA" id="ARBA00023228"/>
    </source>
</evidence>
<comment type="catalytic activity">
    <reaction evidence="19">
        <text>L-alanyl-L-lysine(out) = L-alanyl-L-lysine(in)</text>
        <dbReference type="Rhea" id="RHEA:79415"/>
        <dbReference type="ChEBI" id="CHEBI:192470"/>
    </reaction>
</comment>
<feature type="transmembrane region" description="Helical" evidence="25">
    <location>
        <begin position="53"/>
        <end position="72"/>
    </location>
</feature>
<dbReference type="InterPro" id="IPR036259">
    <property type="entry name" value="MFS_trans_sf"/>
</dbReference>
<evidence type="ECO:0000256" key="16">
    <source>
        <dbReference type="ARBA" id="ARBA00044900"/>
    </source>
</evidence>
<name>A0A0V0QVD7_PSEPJ</name>
<dbReference type="PANTHER" id="PTHR23512">
    <property type="entry name" value="MAJOR FACILITATOR SUPERFAMILY DOMAIN-CONTAINING PROTEIN 1"/>
    <property type="match status" value="1"/>
</dbReference>
<evidence type="ECO:0000256" key="5">
    <source>
        <dbReference type="ARBA" id="ARBA00022989"/>
    </source>
</evidence>
<evidence type="ECO:0000256" key="8">
    <source>
        <dbReference type="ARBA" id="ARBA00044876"/>
    </source>
</evidence>
<organism evidence="26 27">
    <name type="scientific">Pseudocohnilembus persalinus</name>
    <name type="common">Ciliate</name>
    <dbReference type="NCBI Taxonomy" id="266149"/>
    <lineage>
        <taxon>Eukaryota</taxon>
        <taxon>Sar</taxon>
        <taxon>Alveolata</taxon>
        <taxon>Ciliophora</taxon>
        <taxon>Intramacronucleata</taxon>
        <taxon>Oligohymenophorea</taxon>
        <taxon>Scuticociliatia</taxon>
        <taxon>Philasterida</taxon>
        <taxon>Pseudocohnilembidae</taxon>
        <taxon>Pseudocohnilembus</taxon>
    </lineage>
</organism>
<feature type="transmembrane region" description="Helical" evidence="25">
    <location>
        <begin position="110"/>
        <end position="133"/>
    </location>
</feature>
<feature type="transmembrane region" description="Helical" evidence="25">
    <location>
        <begin position="362"/>
        <end position="378"/>
    </location>
</feature>
<evidence type="ECO:0000256" key="21">
    <source>
        <dbReference type="ARBA" id="ARBA00044985"/>
    </source>
</evidence>
<evidence type="ECO:0000256" key="14">
    <source>
        <dbReference type="ARBA" id="ARBA00044898"/>
    </source>
</evidence>
<gene>
    <name evidence="26" type="ORF">PPERSA_06076</name>
</gene>
<evidence type="ECO:0000256" key="12">
    <source>
        <dbReference type="ARBA" id="ARBA00044891"/>
    </source>
</evidence>
<comment type="catalytic activity">
    <reaction evidence="13">
        <text>L-alpha-aminoacyl-L-lysine(out) = L-alpha-aminoacyl-L-lysine(in)</text>
        <dbReference type="Rhea" id="RHEA:79383"/>
        <dbReference type="ChEBI" id="CHEBI:229966"/>
    </reaction>
</comment>
<comment type="catalytic activity">
    <reaction evidence="12">
        <text>L-lysyl-L-alpha-amino acid(out) = L-lysyl-L-alpha-amino acid(in)</text>
        <dbReference type="Rhea" id="RHEA:79387"/>
        <dbReference type="ChEBI" id="CHEBI:229965"/>
    </reaction>
</comment>
<keyword evidence="4 25" id="KW-0812">Transmembrane</keyword>
<proteinExistence type="inferred from homology"/>
<dbReference type="Pfam" id="PF07690">
    <property type="entry name" value="MFS_1"/>
    <property type="match status" value="2"/>
</dbReference>